<comment type="caution">
    <text evidence="7">The sequence shown here is derived from an EMBL/GenBank/DDBJ whole genome shotgun (WGS) entry which is preliminary data.</text>
</comment>
<dbReference type="InterPro" id="IPR018967">
    <property type="entry name" value="FeS-contain_CDGSH-typ"/>
</dbReference>
<evidence type="ECO:0000313" key="7">
    <source>
        <dbReference type="EMBL" id="MDN4172573.1"/>
    </source>
</evidence>
<dbReference type="RefSeq" id="WP_300951492.1">
    <property type="nucleotide sequence ID" value="NZ_JAUHJQ010000002.1"/>
</dbReference>
<protein>
    <submittedName>
        <fullName evidence="7">CDGSH iron-sulfur domain-containing protein</fullName>
    </submittedName>
</protein>
<dbReference type="SMART" id="SM00704">
    <property type="entry name" value="ZnF_CDGSH"/>
    <property type="match status" value="1"/>
</dbReference>
<dbReference type="Gene3D" id="3.40.5.90">
    <property type="entry name" value="CDGSH iron-sulfur domain, mitoNEET-type"/>
    <property type="match status" value="1"/>
</dbReference>
<evidence type="ECO:0000256" key="1">
    <source>
        <dbReference type="ARBA" id="ARBA00022714"/>
    </source>
</evidence>
<feature type="domain" description="Iron-binding zinc finger CDGSH type" evidence="6">
    <location>
        <begin position="36"/>
        <end position="86"/>
    </location>
</feature>
<proteinExistence type="predicted"/>
<organism evidence="7 8">
    <name type="scientific">Nocardioides oceani</name>
    <dbReference type="NCBI Taxonomy" id="3058369"/>
    <lineage>
        <taxon>Bacteria</taxon>
        <taxon>Bacillati</taxon>
        <taxon>Actinomycetota</taxon>
        <taxon>Actinomycetes</taxon>
        <taxon>Propionibacteriales</taxon>
        <taxon>Nocardioidaceae</taxon>
        <taxon>Nocardioides</taxon>
    </lineage>
</organism>
<keyword evidence="4" id="KW-0411">Iron-sulfur</keyword>
<keyword evidence="3" id="KW-0408">Iron</keyword>
<dbReference type="Proteomes" id="UP001168620">
    <property type="component" value="Unassembled WGS sequence"/>
</dbReference>
<gene>
    <name evidence="7" type="ORF">QWY28_06435</name>
</gene>
<evidence type="ECO:0000259" key="6">
    <source>
        <dbReference type="SMART" id="SM00704"/>
    </source>
</evidence>
<evidence type="ECO:0000313" key="8">
    <source>
        <dbReference type="Proteomes" id="UP001168620"/>
    </source>
</evidence>
<dbReference type="Pfam" id="PF09360">
    <property type="entry name" value="zf-CDGSH"/>
    <property type="match status" value="1"/>
</dbReference>
<evidence type="ECO:0000256" key="3">
    <source>
        <dbReference type="ARBA" id="ARBA00023004"/>
    </source>
</evidence>
<evidence type="ECO:0000256" key="2">
    <source>
        <dbReference type="ARBA" id="ARBA00022723"/>
    </source>
</evidence>
<sequence>MTARPVDPPTPATPATPSTPAQPVVEERPTIVMCPEGPMLLRGDAVIEDADGNRHRTTRPVSAVCRCNKSATKPWCDGTHKLLPKKLRP</sequence>
<evidence type="ECO:0000256" key="4">
    <source>
        <dbReference type="ARBA" id="ARBA00023014"/>
    </source>
</evidence>
<reference evidence="7" key="1">
    <citation type="submission" date="2023-06" db="EMBL/GenBank/DDBJ databases">
        <title>Draft genome sequence of Nocardioides sp. SOB77.</title>
        <authorList>
            <person name="Zhang G."/>
        </authorList>
    </citation>
    <scope>NUCLEOTIDE SEQUENCE</scope>
    <source>
        <strain evidence="7">SOB77</strain>
    </source>
</reference>
<accession>A0ABT8FD20</accession>
<dbReference type="InterPro" id="IPR042216">
    <property type="entry name" value="MitoNEET_CISD"/>
</dbReference>
<name>A0ABT8FD20_9ACTN</name>
<keyword evidence="1" id="KW-0001">2Fe-2S</keyword>
<keyword evidence="2" id="KW-0479">Metal-binding</keyword>
<evidence type="ECO:0000256" key="5">
    <source>
        <dbReference type="SAM" id="MobiDB-lite"/>
    </source>
</evidence>
<feature type="region of interest" description="Disordered" evidence="5">
    <location>
        <begin position="1"/>
        <end position="26"/>
    </location>
</feature>
<dbReference type="EMBL" id="JAUHJQ010000002">
    <property type="protein sequence ID" value="MDN4172573.1"/>
    <property type="molecule type" value="Genomic_DNA"/>
</dbReference>
<keyword evidence="8" id="KW-1185">Reference proteome</keyword>
<feature type="compositionally biased region" description="Pro residues" evidence="5">
    <location>
        <begin position="1"/>
        <end position="14"/>
    </location>
</feature>